<proteinExistence type="predicted"/>
<accession>A0A8J7S715</accession>
<dbReference type="InterPro" id="IPR036907">
    <property type="entry name" value="5'-Nucleotdase_C_sf"/>
</dbReference>
<dbReference type="PANTHER" id="PTHR11575">
    <property type="entry name" value="5'-NUCLEOTIDASE-RELATED"/>
    <property type="match status" value="1"/>
</dbReference>
<evidence type="ECO:0000313" key="3">
    <source>
        <dbReference type="Proteomes" id="UP000673975"/>
    </source>
</evidence>
<evidence type="ECO:0000313" key="2">
    <source>
        <dbReference type="EMBL" id="MBP3193138.1"/>
    </source>
</evidence>
<protein>
    <submittedName>
        <fullName evidence="2">5'-nucleotidase C-terminal domain-containing protein</fullName>
    </submittedName>
</protein>
<dbReference type="GO" id="GO:0009166">
    <property type="term" value="P:nucleotide catabolic process"/>
    <property type="evidence" value="ECO:0007669"/>
    <property type="project" value="InterPro"/>
</dbReference>
<name>A0A8J7S715_9BACT</name>
<evidence type="ECO:0000259" key="1">
    <source>
        <dbReference type="Pfam" id="PF02872"/>
    </source>
</evidence>
<dbReference type="RefSeq" id="WP_210512473.1">
    <property type="nucleotide sequence ID" value="NZ_JAFIDN010000008.1"/>
</dbReference>
<dbReference type="Pfam" id="PF02872">
    <property type="entry name" value="5_nucleotid_C"/>
    <property type="match status" value="1"/>
</dbReference>
<dbReference type="PANTHER" id="PTHR11575:SF24">
    <property type="entry name" value="5'-NUCLEOTIDASE"/>
    <property type="match status" value="1"/>
</dbReference>
<comment type="caution">
    <text evidence="2">The sequence shown here is derived from an EMBL/GenBank/DDBJ whole genome shotgun (WGS) entry which is preliminary data.</text>
</comment>
<dbReference type="EMBL" id="JAFIDN010000008">
    <property type="protein sequence ID" value="MBP3193138.1"/>
    <property type="molecule type" value="Genomic_DNA"/>
</dbReference>
<keyword evidence="3" id="KW-1185">Reference proteome</keyword>
<sequence length="248" mass="28510">MNKYIRMLLLLIFFAFYSGCGTTEYTYESVEDDDVHIYYDIDEDIEDDEAMSAFIRPYVRELEKTMNRVITVSEGPFERAHPEGTLGNLTADIVRYRATAEMREKVDVCIMNNGGLRVPLPEGEITVGHIYELMPFENHIAVLRFSGEQVRQIAGELAEVNGEAVSGMRFRIDDGQARDILVDSMSVRPEEYYWVATNNWMADGGGASETLWDPVERRDLDVLIRDAIIEYLDRKESIAPYLDQRIRN</sequence>
<organism evidence="2 3">
    <name type="scientific">Natronogracilivirga saccharolytica</name>
    <dbReference type="NCBI Taxonomy" id="2812953"/>
    <lineage>
        <taxon>Bacteria</taxon>
        <taxon>Pseudomonadati</taxon>
        <taxon>Balneolota</taxon>
        <taxon>Balneolia</taxon>
        <taxon>Balneolales</taxon>
        <taxon>Cyclonatronaceae</taxon>
        <taxon>Natronogracilivirga</taxon>
    </lineage>
</organism>
<dbReference type="InterPro" id="IPR006179">
    <property type="entry name" value="5_nucleotidase/apyrase"/>
</dbReference>
<dbReference type="Proteomes" id="UP000673975">
    <property type="component" value="Unassembled WGS sequence"/>
</dbReference>
<dbReference type="PRINTS" id="PR01607">
    <property type="entry name" value="APYRASEFAMLY"/>
</dbReference>
<reference evidence="2" key="1">
    <citation type="submission" date="2021-02" db="EMBL/GenBank/DDBJ databases">
        <title>Natronogracilivirga saccharolytica gen. nov. sp. nov. a new anaerobic, haloalkiliphilic carbohydrate-fermenting bacterium from soda lake and proposing of Cyclonatronumiaceae fam. nov. in the phylum Balneolaeota.</title>
        <authorList>
            <person name="Zhilina T.N."/>
            <person name="Sorokin D.Y."/>
            <person name="Zavarzina D.G."/>
            <person name="Toshchakov S.V."/>
            <person name="Kublanov I.V."/>
        </authorList>
    </citation>
    <scope>NUCLEOTIDE SEQUENCE</scope>
    <source>
        <strain evidence="2">Z-1702</strain>
    </source>
</reference>
<dbReference type="AlphaFoldDB" id="A0A8J7S715"/>
<dbReference type="Gene3D" id="3.90.780.10">
    <property type="entry name" value="5'-Nucleotidase, C-terminal domain"/>
    <property type="match status" value="1"/>
</dbReference>
<dbReference type="InterPro" id="IPR008334">
    <property type="entry name" value="5'-Nucleotdase_C"/>
</dbReference>
<gene>
    <name evidence="2" type="ORF">NATSA_10725</name>
</gene>
<dbReference type="GO" id="GO:0016787">
    <property type="term" value="F:hydrolase activity"/>
    <property type="evidence" value="ECO:0007669"/>
    <property type="project" value="InterPro"/>
</dbReference>
<dbReference type="SUPFAM" id="SSF55816">
    <property type="entry name" value="5'-nucleotidase (syn. UDP-sugar hydrolase), C-terminal domain"/>
    <property type="match status" value="1"/>
</dbReference>
<feature type="domain" description="5'-Nucleotidase C-terminal" evidence="1">
    <location>
        <begin position="77"/>
        <end position="207"/>
    </location>
</feature>